<organism evidence="5 6">
    <name type="scientific">Mesobacillus selenatarsenatis (strain DSM 18680 / JCM 14380 / FERM P-15431 / SF-1)</name>
    <dbReference type="NCBI Taxonomy" id="1321606"/>
    <lineage>
        <taxon>Bacteria</taxon>
        <taxon>Bacillati</taxon>
        <taxon>Bacillota</taxon>
        <taxon>Bacilli</taxon>
        <taxon>Bacillales</taxon>
        <taxon>Bacillaceae</taxon>
        <taxon>Mesobacillus</taxon>
    </lineage>
</organism>
<evidence type="ECO:0000256" key="1">
    <source>
        <dbReference type="ARBA" id="ARBA00093462"/>
    </source>
</evidence>
<evidence type="ECO:0000259" key="3">
    <source>
        <dbReference type="Pfam" id="PF07261"/>
    </source>
</evidence>
<keyword evidence="6" id="KW-1185">Reference proteome</keyword>
<dbReference type="STRING" id="1321606.SAMD00020551_4180"/>
<gene>
    <name evidence="5" type="ORF">SAMD00020551_4180</name>
</gene>
<accession>A0A0A8X9S4</accession>
<dbReference type="InterPro" id="IPR006343">
    <property type="entry name" value="DnaB/C_C"/>
</dbReference>
<comment type="caution">
    <text evidence="5">The sequence shown here is derived from an EMBL/GenBank/DDBJ whole genome shotgun (WGS) entry which is preliminary data.</text>
</comment>
<dbReference type="Pfam" id="PF07261">
    <property type="entry name" value="DnaB_2"/>
    <property type="match status" value="1"/>
</dbReference>
<feature type="compositionally biased region" description="Basic and acidic residues" evidence="2">
    <location>
        <begin position="424"/>
        <end position="438"/>
    </location>
</feature>
<feature type="domain" description="Replicative helicase loading/DNA remodeling protein DnaB N-terminal winged helix" evidence="4">
    <location>
        <begin position="10"/>
        <end position="269"/>
    </location>
</feature>
<proteinExistence type="inferred from homology"/>
<dbReference type="RefSeq" id="WP_041967624.1">
    <property type="nucleotide sequence ID" value="NZ_BASE01000103.1"/>
</dbReference>
<dbReference type="GO" id="GO:0004386">
    <property type="term" value="F:helicase activity"/>
    <property type="evidence" value="ECO:0007669"/>
    <property type="project" value="UniProtKB-KW"/>
</dbReference>
<dbReference type="AlphaFoldDB" id="A0A0A8X9S4"/>
<dbReference type="OrthoDB" id="2082007at2"/>
<keyword evidence="5" id="KW-0547">Nucleotide-binding</keyword>
<dbReference type="EMBL" id="BASE01000103">
    <property type="protein sequence ID" value="GAM16009.1"/>
    <property type="molecule type" value="Genomic_DNA"/>
</dbReference>
<feature type="region of interest" description="Disordered" evidence="2">
    <location>
        <begin position="406"/>
        <end position="452"/>
    </location>
</feature>
<evidence type="ECO:0000313" key="6">
    <source>
        <dbReference type="Proteomes" id="UP000031014"/>
    </source>
</evidence>
<sequence>MAQHWQETLPVDQYIVASGGLLHDYDRKVLTFLYQPLIGPACLSLYMTLWGELEENRLWSQSGTHHNLMTIMDMNLKDIYQARQKLEGMGLLKTYVKNSEEGRSFIYELQPPLTPEQFFLDGMLNVYLYRKVGKNQFLRLKRFFSDKSAESEPGYEEITKAFQDVFLSVPTQALMHNEDSAADLEVEVDNSFIGRGETSKIQIDPAEFNFDLLLGGLQESLIPKKAFTSKVKEAISNLAFLYGIDALKMKNIVLSAINAGNEIDIEELRKAARDWYQFEHQDQLPALLDRTQPLQHKAGIDKPKTQEEELVVYFEKTSPRQLLIDLSGGAEPSKADLQIIEEVLFKQKLLPGVVNVLVQYVMLKTDMKLAKGYIEKIASHWSRKKISTVRDAMQLAKSEHRQYLEWAEGKKTPSSSSGKRKPVRKEVLPDWFGKKTDGESQQQKNAADVDPDFEIEKKKLEEELKKFKSGR</sequence>
<dbReference type="InterPro" id="IPR058660">
    <property type="entry name" value="WHD_DnaB"/>
</dbReference>
<reference evidence="5 6" key="1">
    <citation type="submission" date="2013-06" db="EMBL/GenBank/DDBJ databases">
        <title>Whole genome shotgun sequence of Bacillus selenatarsenatis SF-1.</title>
        <authorList>
            <person name="Kuroda M."/>
            <person name="Sei K."/>
            <person name="Yamashita M."/>
            <person name="Ike M."/>
        </authorList>
    </citation>
    <scope>NUCLEOTIDE SEQUENCE [LARGE SCALE GENOMIC DNA]</scope>
    <source>
        <strain evidence="5 6">SF-1</strain>
    </source>
</reference>
<feature type="domain" description="DnaB/C C-terminal" evidence="3">
    <location>
        <begin position="331"/>
        <end position="394"/>
    </location>
</feature>
<name>A0A0A8X9S4_MESS1</name>
<comment type="similarity">
    <text evidence="1">Belongs to the DnaB/DnaD family.</text>
</comment>
<keyword evidence="5" id="KW-0347">Helicase</keyword>
<evidence type="ECO:0000313" key="5">
    <source>
        <dbReference type="EMBL" id="GAM16009.1"/>
    </source>
</evidence>
<protein>
    <submittedName>
        <fullName evidence="5">Helicase loader DnaB</fullName>
    </submittedName>
</protein>
<evidence type="ECO:0000259" key="4">
    <source>
        <dbReference type="Pfam" id="PF25888"/>
    </source>
</evidence>
<keyword evidence="5" id="KW-0067">ATP-binding</keyword>
<dbReference type="Proteomes" id="UP000031014">
    <property type="component" value="Unassembled WGS sequence"/>
</dbReference>
<keyword evidence="5" id="KW-0378">Hydrolase</keyword>
<evidence type="ECO:0000256" key="2">
    <source>
        <dbReference type="SAM" id="MobiDB-lite"/>
    </source>
</evidence>
<dbReference type="Pfam" id="PF25888">
    <property type="entry name" value="WHD_DnaB"/>
    <property type="match status" value="1"/>
</dbReference>